<dbReference type="GO" id="GO:0005576">
    <property type="term" value="C:extracellular region"/>
    <property type="evidence" value="ECO:0007669"/>
    <property type="project" value="UniProtKB-SubCell"/>
</dbReference>
<dbReference type="PANTHER" id="PTHR10009:SF18">
    <property type="entry name" value="PROTEIN YELLOW-LIKE PROTEIN"/>
    <property type="match status" value="1"/>
</dbReference>
<gene>
    <name evidence="3" type="ORF">FEM03_22575</name>
</gene>
<evidence type="ECO:0008006" key="5">
    <source>
        <dbReference type="Google" id="ProtNLM"/>
    </source>
</evidence>
<evidence type="ECO:0000313" key="3">
    <source>
        <dbReference type="EMBL" id="TLD68491.1"/>
    </source>
</evidence>
<keyword evidence="4" id="KW-1185">Reference proteome</keyword>
<dbReference type="Pfam" id="PF03022">
    <property type="entry name" value="MRJP"/>
    <property type="match status" value="1"/>
</dbReference>
<comment type="caution">
    <text evidence="3">The sequence shown here is derived from an EMBL/GenBank/DDBJ whole genome shotgun (WGS) entry which is preliminary data.</text>
</comment>
<accession>A0A5R8K847</accession>
<dbReference type="EMBL" id="VAUV01000024">
    <property type="protein sequence ID" value="TLD68491.1"/>
    <property type="molecule type" value="Genomic_DNA"/>
</dbReference>
<dbReference type="OrthoDB" id="9797664at2"/>
<dbReference type="InterPro" id="IPR011042">
    <property type="entry name" value="6-blade_b-propeller_TolB-like"/>
</dbReference>
<dbReference type="InterPro" id="IPR017996">
    <property type="entry name" value="MRJP/yellow-related"/>
</dbReference>
<organism evidence="3 4">
    <name type="scientific">Phragmitibacter flavus</name>
    <dbReference type="NCBI Taxonomy" id="2576071"/>
    <lineage>
        <taxon>Bacteria</taxon>
        <taxon>Pseudomonadati</taxon>
        <taxon>Verrucomicrobiota</taxon>
        <taxon>Verrucomicrobiia</taxon>
        <taxon>Verrucomicrobiales</taxon>
        <taxon>Verrucomicrobiaceae</taxon>
        <taxon>Phragmitibacter</taxon>
    </lineage>
</organism>
<dbReference type="Proteomes" id="UP000306196">
    <property type="component" value="Unassembled WGS sequence"/>
</dbReference>
<evidence type="ECO:0000256" key="1">
    <source>
        <dbReference type="ARBA" id="ARBA00004613"/>
    </source>
</evidence>
<dbReference type="RefSeq" id="WP_138088582.1">
    <property type="nucleotide sequence ID" value="NZ_VAUV01000024.1"/>
</dbReference>
<comment type="subcellular location">
    <subcellularLocation>
        <location evidence="1">Secreted</location>
    </subcellularLocation>
</comment>
<dbReference type="PROSITE" id="PS51257">
    <property type="entry name" value="PROKAR_LIPOPROTEIN"/>
    <property type="match status" value="1"/>
</dbReference>
<name>A0A5R8K847_9BACT</name>
<dbReference type="Gene3D" id="2.120.10.30">
    <property type="entry name" value="TolB, C-terminal domain"/>
    <property type="match status" value="1"/>
</dbReference>
<proteinExistence type="predicted"/>
<reference evidence="3 4" key="1">
    <citation type="submission" date="2019-05" db="EMBL/GenBank/DDBJ databases">
        <title>Verrucobacter flavum gen. nov., sp. nov. a new member of the family Verrucomicrobiaceae.</title>
        <authorList>
            <person name="Szuroczki S."/>
            <person name="Abbaszade G."/>
            <person name="Szabo A."/>
            <person name="Felfoldi T."/>
            <person name="Schumann P."/>
            <person name="Boka K."/>
            <person name="Keki Z."/>
            <person name="Toumi M."/>
            <person name="Toth E."/>
        </authorList>
    </citation>
    <scope>NUCLEOTIDE SEQUENCE [LARGE SCALE GENOMIC DNA]</scope>
    <source>
        <strain evidence="3 4">MG-N-17</strain>
    </source>
</reference>
<evidence type="ECO:0000256" key="2">
    <source>
        <dbReference type="ARBA" id="ARBA00022525"/>
    </source>
</evidence>
<sequence length="383" mass="41814">MPVRPPHSHALRALLCLLMVVVMIGCSLHSAFAAKPPALEVLFQLPLAPAGLTMVPNGNYLLSVSFEQRPQNRIVEINKKGESKPFPNESVSQAAPGDPLQLDAIEGMQADKHGIVWMIDHGRRSEITPKVVAWDYDKNRLQRVIHLGAPAILPSSLLDDLVLDPETPFIYIGDPASGPDAALIVLDLNTGMARRVLQGHPSVLANPGLELIIDHQPQVTKRLDGTITDPQGGINPIAIDRKGEWLYFGPMRSTWLFRIRTEHLRNDLLSAEQLASHVEQYASKPLCNGITIDAKNNIYVSDLAAKSIGMITAGSKQYTHLITDPRLLWPDGLCFGTDGKLYFFNNASKLYNVGAAIAPLGSPPPATNYLFRIQTPASGRVGD</sequence>
<dbReference type="AlphaFoldDB" id="A0A5R8K847"/>
<protein>
    <recommendedName>
        <fullName evidence="5">Gluconolactonase</fullName>
    </recommendedName>
</protein>
<dbReference type="PANTHER" id="PTHR10009">
    <property type="entry name" value="PROTEIN YELLOW-RELATED"/>
    <property type="match status" value="1"/>
</dbReference>
<keyword evidence="2" id="KW-0964">Secreted</keyword>
<dbReference type="SUPFAM" id="SSF63829">
    <property type="entry name" value="Calcium-dependent phosphotriesterase"/>
    <property type="match status" value="1"/>
</dbReference>
<evidence type="ECO:0000313" key="4">
    <source>
        <dbReference type="Proteomes" id="UP000306196"/>
    </source>
</evidence>